<evidence type="ECO:0000259" key="6">
    <source>
        <dbReference type="PROSITE" id="PS50122"/>
    </source>
</evidence>
<dbReference type="Proteomes" id="UP000184292">
    <property type="component" value="Unassembled WGS sequence"/>
</dbReference>
<evidence type="ECO:0000313" key="8">
    <source>
        <dbReference type="Proteomes" id="UP000184292"/>
    </source>
</evidence>
<keyword evidence="1 5" id="KW-0145">Chemotaxis</keyword>
<dbReference type="PIRSF" id="PIRSF000876">
    <property type="entry name" value="RR_chemtxs_CheB"/>
    <property type="match status" value="1"/>
</dbReference>
<keyword evidence="2 5" id="KW-0378">Hydrolase</keyword>
<feature type="active site" evidence="5">
    <location>
        <position position="278"/>
    </location>
</feature>
<keyword evidence="8" id="KW-1185">Reference proteome</keyword>
<reference evidence="7 8" key="1">
    <citation type="submission" date="2016-11" db="EMBL/GenBank/DDBJ databases">
        <authorList>
            <person name="Jaros S."/>
            <person name="Januszkiewicz K."/>
            <person name="Wedrychowicz H."/>
        </authorList>
    </citation>
    <scope>NUCLEOTIDE SEQUENCE [LARGE SCALE GENOMIC DNA]</scope>
    <source>
        <strain evidence="7 8">DSM 100565</strain>
    </source>
</reference>
<name>A0A1M6DQF6_9RHOB</name>
<dbReference type="OrthoDB" id="9793421at2"/>
<dbReference type="CDD" id="cd16432">
    <property type="entry name" value="CheB_Rec"/>
    <property type="match status" value="1"/>
</dbReference>
<proteinExistence type="predicted"/>
<dbReference type="Gene3D" id="3.40.50.180">
    <property type="entry name" value="Methylesterase CheB, C-terminal domain"/>
    <property type="match status" value="1"/>
</dbReference>
<dbReference type="GO" id="GO:0005737">
    <property type="term" value="C:cytoplasm"/>
    <property type="evidence" value="ECO:0007669"/>
    <property type="project" value="InterPro"/>
</dbReference>
<dbReference type="InterPro" id="IPR000673">
    <property type="entry name" value="Sig_transdc_resp-reg_Me-estase"/>
</dbReference>
<protein>
    <recommendedName>
        <fullName evidence="3">protein-glutamate methylesterase</fullName>
        <ecNumber evidence="3">3.1.1.61</ecNumber>
    </recommendedName>
</protein>
<dbReference type="AlphaFoldDB" id="A0A1M6DQF6"/>
<dbReference type="Pfam" id="PF01339">
    <property type="entry name" value="CheB_methylest"/>
    <property type="match status" value="1"/>
</dbReference>
<gene>
    <name evidence="7" type="ORF">SAMN05444417_1548</name>
</gene>
<feature type="domain" description="CheB-type methylesterase" evidence="6">
    <location>
        <begin position="141"/>
        <end position="330"/>
    </location>
</feature>
<evidence type="ECO:0000256" key="3">
    <source>
        <dbReference type="ARBA" id="ARBA00039140"/>
    </source>
</evidence>
<dbReference type="InterPro" id="IPR035909">
    <property type="entry name" value="CheB_C"/>
</dbReference>
<evidence type="ECO:0000256" key="5">
    <source>
        <dbReference type="PROSITE-ProRule" id="PRU00050"/>
    </source>
</evidence>
<evidence type="ECO:0000256" key="1">
    <source>
        <dbReference type="ARBA" id="ARBA00022500"/>
    </source>
</evidence>
<evidence type="ECO:0000256" key="2">
    <source>
        <dbReference type="ARBA" id="ARBA00022801"/>
    </source>
</evidence>
<dbReference type="GO" id="GO:0000156">
    <property type="term" value="F:phosphorelay response regulator activity"/>
    <property type="evidence" value="ECO:0007669"/>
    <property type="project" value="InterPro"/>
</dbReference>
<dbReference type="GO" id="GO:0006935">
    <property type="term" value="P:chemotaxis"/>
    <property type="evidence" value="ECO:0007669"/>
    <property type="project" value="UniProtKB-UniRule"/>
</dbReference>
<evidence type="ECO:0000313" key="7">
    <source>
        <dbReference type="EMBL" id="SHI75441.1"/>
    </source>
</evidence>
<organism evidence="7 8">
    <name type="scientific">Wenxinia saemankumensis</name>
    <dbReference type="NCBI Taxonomy" id="1447782"/>
    <lineage>
        <taxon>Bacteria</taxon>
        <taxon>Pseudomonadati</taxon>
        <taxon>Pseudomonadota</taxon>
        <taxon>Alphaproteobacteria</taxon>
        <taxon>Rhodobacterales</taxon>
        <taxon>Roseobacteraceae</taxon>
        <taxon>Wenxinia</taxon>
    </lineage>
</organism>
<dbReference type="PANTHER" id="PTHR42872">
    <property type="entry name" value="PROTEIN-GLUTAMATE METHYLESTERASE/PROTEIN-GLUTAMINE GLUTAMINASE"/>
    <property type="match status" value="1"/>
</dbReference>
<dbReference type="PANTHER" id="PTHR42872:SF6">
    <property type="entry name" value="PROTEIN-GLUTAMATE METHYLESTERASE_PROTEIN-GLUTAMINE GLUTAMINASE"/>
    <property type="match status" value="1"/>
</dbReference>
<comment type="catalytic activity">
    <reaction evidence="4">
        <text>[protein]-L-glutamate 5-O-methyl ester + H2O = L-glutamyl-[protein] + methanol + H(+)</text>
        <dbReference type="Rhea" id="RHEA:23236"/>
        <dbReference type="Rhea" id="RHEA-COMP:10208"/>
        <dbReference type="Rhea" id="RHEA-COMP:10311"/>
        <dbReference type="ChEBI" id="CHEBI:15377"/>
        <dbReference type="ChEBI" id="CHEBI:15378"/>
        <dbReference type="ChEBI" id="CHEBI:17790"/>
        <dbReference type="ChEBI" id="CHEBI:29973"/>
        <dbReference type="ChEBI" id="CHEBI:82795"/>
        <dbReference type="EC" id="3.1.1.61"/>
    </reaction>
</comment>
<feature type="active site" evidence="5">
    <location>
        <position position="183"/>
    </location>
</feature>
<dbReference type="GO" id="GO:0008984">
    <property type="term" value="F:protein-glutamate methylesterase activity"/>
    <property type="evidence" value="ECO:0007669"/>
    <property type="project" value="UniProtKB-EC"/>
</dbReference>
<dbReference type="STRING" id="1447782.SAMN05444417_1548"/>
<accession>A0A1M6DQF6</accession>
<dbReference type="PROSITE" id="PS50122">
    <property type="entry name" value="CHEB"/>
    <property type="match status" value="1"/>
</dbReference>
<evidence type="ECO:0000256" key="4">
    <source>
        <dbReference type="ARBA" id="ARBA00048267"/>
    </source>
</evidence>
<dbReference type="EC" id="3.1.1.61" evidence="3"/>
<dbReference type="SUPFAM" id="SSF52738">
    <property type="entry name" value="Methylesterase CheB, C-terminal domain"/>
    <property type="match status" value="1"/>
</dbReference>
<sequence length="341" mass="36102">MAASASRPAERPSVLVADRSLSAREAIQSRIEAETSIDVIATARDLTAAYHLSEHLRPAAAIVSADLAAQPEFEVLALLFRGLGTRWILTGHDGTAFTMPAFPASDTRQTTDLIEWVARLGAPHAMPIHRTERKGRLDTPPTSDRSETDELILIGASTGGVDALLTVLGQFPRDCPPTLVVQHTGKAFSAGLARLLNANVAPLVEEASDGVPLRRGAVLIAPGCERHLTIAREPGRVARLADGLAVHGHRPSIDILFRSAVPVGPRVTAALLTGMGRDGAEGLLHLRRAGARTIGQDEATSVVYGMPRVAWEIGAVEYQLPLAAIGPALVRGGTITSTTRR</sequence>
<dbReference type="EMBL" id="FQYO01000003">
    <property type="protein sequence ID" value="SHI75441.1"/>
    <property type="molecule type" value="Genomic_DNA"/>
</dbReference>
<dbReference type="InterPro" id="IPR008248">
    <property type="entry name" value="CheB-like"/>
</dbReference>
<dbReference type="RefSeq" id="WP_083601252.1">
    <property type="nucleotide sequence ID" value="NZ_FQYO01000003.1"/>
</dbReference>
<feature type="active site" evidence="5">
    <location>
        <position position="157"/>
    </location>
</feature>